<accession>A0AAV3J9A4</accession>
<dbReference type="SUPFAM" id="SSF53383">
    <property type="entry name" value="PLP-dependent transferases"/>
    <property type="match status" value="1"/>
</dbReference>
<comment type="similarity">
    <text evidence="3">Belongs to the DegT/DnrJ/EryC1 family.</text>
</comment>
<gene>
    <name evidence="4" type="ORF">LEP1GSC103_1384</name>
</gene>
<feature type="active site" description="Proton acceptor" evidence="1">
    <location>
        <position position="198"/>
    </location>
</feature>
<evidence type="ECO:0000256" key="3">
    <source>
        <dbReference type="RuleBase" id="RU004508"/>
    </source>
</evidence>
<dbReference type="GO" id="GO:0008483">
    <property type="term" value="F:transaminase activity"/>
    <property type="evidence" value="ECO:0007669"/>
    <property type="project" value="UniProtKB-KW"/>
</dbReference>
<dbReference type="RefSeq" id="WP_002733599.1">
    <property type="nucleotide sequence ID" value="NZ_AHNP02000013.1"/>
</dbReference>
<protein>
    <submittedName>
        <fullName evidence="4">DegT/DnrJ/EryC1/StrS aminotransferase family protein</fullName>
    </submittedName>
</protein>
<dbReference type="CDD" id="cd00616">
    <property type="entry name" value="AHBA_syn"/>
    <property type="match status" value="1"/>
</dbReference>
<keyword evidence="2 3" id="KW-0663">Pyridoxal phosphate</keyword>
<dbReference type="PANTHER" id="PTHR30244">
    <property type="entry name" value="TRANSAMINASE"/>
    <property type="match status" value="1"/>
</dbReference>
<evidence type="ECO:0000313" key="4">
    <source>
        <dbReference type="EMBL" id="EPG56641.1"/>
    </source>
</evidence>
<keyword evidence="4" id="KW-0808">Transferase</keyword>
<dbReference type="GO" id="GO:0000271">
    <property type="term" value="P:polysaccharide biosynthetic process"/>
    <property type="evidence" value="ECO:0007669"/>
    <property type="project" value="TreeGrafter"/>
</dbReference>
<evidence type="ECO:0000256" key="1">
    <source>
        <dbReference type="PIRSR" id="PIRSR000390-1"/>
    </source>
</evidence>
<evidence type="ECO:0000313" key="5">
    <source>
        <dbReference type="Proteomes" id="UP000014570"/>
    </source>
</evidence>
<feature type="modified residue" description="N6-(pyridoxal phosphate)lysine" evidence="2">
    <location>
        <position position="198"/>
    </location>
</feature>
<dbReference type="PANTHER" id="PTHR30244:SF30">
    <property type="entry name" value="BLR5990 PROTEIN"/>
    <property type="match status" value="1"/>
</dbReference>
<sequence length="381" mass="41210">MIPLAIPDLSGNESNYLQECIQTTFVSSVGPFVTRFEDMVASASGCLYSVATSAGTTGLHVALTALGVSKNDLVILPAFTFIGSANSISHCGAEPWLMDINLSSLTLNPEQLETSLKKETVKSNKGLIHIPSGKRVAAVMPVHVLGIPADMDPIIQISKKFDLPVIADGAAALGAYYKGKSIGAVGSDLTVFSFNGNKTVTAGGGGAVSGNDEGLLNLVRHLTTTARIGSDYDHDRVGFNYRLTNIQAAVGCAQLERLEKFVTSKRRIQRVYNENLLNIKGISAIPEPKYGQSASWFSGIIVDTSQLGSLKEIREKLRKLNIDARPFWKPINKQLPYANVSKEDLSNTEKIWDKLLMLPCSTNLTEDDQNTVIKAVQEVLR</sequence>
<reference evidence="4 5" key="1">
    <citation type="submission" date="2013-04" db="EMBL/GenBank/DDBJ databases">
        <authorList>
            <person name="Harkins D.M."/>
            <person name="Durkin A.S."/>
            <person name="Brinkac L.M."/>
            <person name="Haft D.H."/>
            <person name="Selengut J.D."/>
            <person name="Sanka R."/>
            <person name="DePew J."/>
            <person name="Purushe J."/>
            <person name="Chanthongthip A."/>
            <person name="Lattana O."/>
            <person name="Phetsouvanh R."/>
            <person name="Newton P.N."/>
            <person name="Vinetz J.M."/>
            <person name="Sutton G.G."/>
            <person name="Nierman W.C."/>
            <person name="Fouts D.E."/>
        </authorList>
    </citation>
    <scope>NUCLEOTIDE SEQUENCE [LARGE SCALE GENOMIC DNA]</scope>
    <source>
        <strain evidence="4 5">UI 09931</strain>
    </source>
</reference>
<dbReference type="GeneID" id="61174521"/>
<dbReference type="InterPro" id="IPR015421">
    <property type="entry name" value="PyrdxlP-dep_Trfase_major"/>
</dbReference>
<dbReference type="GO" id="GO:0030170">
    <property type="term" value="F:pyridoxal phosphate binding"/>
    <property type="evidence" value="ECO:0007669"/>
    <property type="project" value="TreeGrafter"/>
</dbReference>
<name>A0AAV3J9A4_LEPBO</name>
<organism evidence="4 5">
    <name type="scientific">Leptospira borgpetersenii serovar Javanica str. UI 09931</name>
    <dbReference type="NCBI Taxonomy" id="1049767"/>
    <lineage>
        <taxon>Bacteria</taxon>
        <taxon>Pseudomonadati</taxon>
        <taxon>Spirochaetota</taxon>
        <taxon>Spirochaetia</taxon>
        <taxon>Leptospirales</taxon>
        <taxon>Leptospiraceae</taxon>
        <taxon>Leptospira</taxon>
    </lineage>
</organism>
<dbReference type="EMBL" id="AHNP02000013">
    <property type="protein sequence ID" value="EPG56641.1"/>
    <property type="molecule type" value="Genomic_DNA"/>
</dbReference>
<dbReference type="PIRSF" id="PIRSF000390">
    <property type="entry name" value="PLP_StrS"/>
    <property type="match status" value="1"/>
</dbReference>
<comment type="caution">
    <text evidence="4">The sequence shown here is derived from an EMBL/GenBank/DDBJ whole genome shotgun (WGS) entry which is preliminary data.</text>
</comment>
<proteinExistence type="inferred from homology"/>
<dbReference type="InterPro" id="IPR000653">
    <property type="entry name" value="DegT/StrS_aminotransferase"/>
</dbReference>
<dbReference type="AlphaFoldDB" id="A0AAV3J9A4"/>
<dbReference type="Pfam" id="PF01041">
    <property type="entry name" value="DegT_DnrJ_EryC1"/>
    <property type="match status" value="1"/>
</dbReference>
<dbReference type="InterPro" id="IPR015424">
    <property type="entry name" value="PyrdxlP-dep_Trfase"/>
</dbReference>
<evidence type="ECO:0000256" key="2">
    <source>
        <dbReference type="PIRSR" id="PIRSR000390-2"/>
    </source>
</evidence>
<dbReference type="Proteomes" id="UP000014570">
    <property type="component" value="Unassembled WGS sequence"/>
</dbReference>
<keyword evidence="4" id="KW-0032">Aminotransferase</keyword>
<dbReference type="Gene3D" id="3.40.640.10">
    <property type="entry name" value="Type I PLP-dependent aspartate aminotransferase-like (Major domain)"/>
    <property type="match status" value="1"/>
</dbReference>